<organism evidence="1 2">
    <name type="scientific">Thalictrum thalictroides</name>
    <name type="common">Rue-anemone</name>
    <name type="synonym">Anemone thalictroides</name>
    <dbReference type="NCBI Taxonomy" id="46969"/>
    <lineage>
        <taxon>Eukaryota</taxon>
        <taxon>Viridiplantae</taxon>
        <taxon>Streptophyta</taxon>
        <taxon>Embryophyta</taxon>
        <taxon>Tracheophyta</taxon>
        <taxon>Spermatophyta</taxon>
        <taxon>Magnoliopsida</taxon>
        <taxon>Ranunculales</taxon>
        <taxon>Ranunculaceae</taxon>
        <taxon>Thalictroideae</taxon>
        <taxon>Thalictrum</taxon>
    </lineage>
</organism>
<proteinExistence type="predicted"/>
<dbReference type="AlphaFoldDB" id="A0A7J6WVQ1"/>
<dbReference type="Proteomes" id="UP000554482">
    <property type="component" value="Unassembled WGS sequence"/>
</dbReference>
<name>A0A7J6WVQ1_THATH</name>
<comment type="caution">
    <text evidence="1">The sequence shown here is derived from an EMBL/GenBank/DDBJ whole genome shotgun (WGS) entry which is preliminary data.</text>
</comment>
<evidence type="ECO:0000313" key="2">
    <source>
        <dbReference type="Proteomes" id="UP000554482"/>
    </source>
</evidence>
<dbReference type="EMBL" id="JABWDY010010024">
    <property type="protein sequence ID" value="KAF5200987.1"/>
    <property type="molecule type" value="Genomic_DNA"/>
</dbReference>
<protein>
    <submittedName>
        <fullName evidence="1">Uncharacterized protein</fullName>
    </submittedName>
</protein>
<sequence length="66" mass="7819">YHYYGSANQGRRISYEYQTSSMATKSVFSCSCQIRKCLLPLEWTPNQGYTEDYAYNLERDVDQLFQ</sequence>
<feature type="non-terminal residue" evidence="1">
    <location>
        <position position="1"/>
    </location>
</feature>
<keyword evidence="2" id="KW-1185">Reference proteome</keyword>
<accession>A0A7J6WVQ1</accession>
<gene>
    <name evidence="1" type="ORF">FRX31_009426</name>
</gene>
<reference evidence="1 2" key="1">
    <citation type="submission" date="2020-06" db="EMBL/GenBank/DDBJ databases">
        <title>Transcriptomic and genomic resources for Thalictrum thalictroides and T. hernandezii: Facilitating candidate gene discovery in an emerging model plant lineage.</title>
        <authorList>
            <person name="Arias T."/>
            <person name="Riano-Pachon D.M."/>
            <person name="Di Stilio V.S."/>
        </authorList>
    </citation>
    <scope>NUCLEOTIDE SEQUENCE [LARGE SCALE GENOMIC DNA]</scope>
    <source>
        <strain evidence="2">cv. WT478/WT964</strain>
        <tissue evidence="1">Leaves</tissue>
    </source>
</reference>
<evidence type="ECO:0000313" key="1">
    <source>
        <dbReference type="EMBL" id="KAF5200987.1"/>
    </source>
</evidence>